<proteinExistence type="predicted"/>
<dbReference type="Pfam" id="PF12844">
    <property type="entry name" value="HTH_19"/>
    <property type="match status" value="1"/>
</dbReference>
<dbReference type="Proteomes" id="UP000002754">
    <property type="component" value="Unassembled WGS sequence"/>
</dbReference>
<dbReference type="eggNOG" id="COG1396">
    <property type="taxonomic scope" value="Bacteria"/>
</dbReference>
<evidence type="ECO:0000313" key="5">
    <source>
        <dbReference type="Proteomes" id="UP000297014"/>
    </source>
</evidence>
<dbReference type="PANTHER" id="PTHR37038:SF14">
    <property type="entry name" value="TRANSCRIPTIONAL ACTIVATOR"/>
    <property type="match status" value="1"/>
</dbReference>
<dbReference type="SUPFAM" id="SSF48452">
    <property type="entry name" value="TPR-like"/>
    <property type="match status" value="1"/>
</dbReference>
<reference evidence="2 4" key="1">
    <citation type="journal article" date="2014" name="Genome Announc.">
        <title>Draft Genome Sequence of Bacillus alcalophilus AV1934, a Classic Alkaliphile Isolated from Human Feces in 1934.</title>
        <authorList>
            <person name="Attie O."/>
            <person name="Jayaprakash A."/>
            <person name="Shah H."/>
            <person name="Paulsen I.T."/>
            <person name="Morino M."/>
            <person name="Takahashi Y."/>
            <person name="Narumi I."/>
            <person name="Sachidanandam R."/>
            <person name="Satoh K."/>
            <person name="Ito M."/>
            <person name="Krulwich T.A."/>
        </authorList>
    </citation>
    <scope>NUCLEOTIDE SEQUENCE [LARGE SCALE GENOMIC DNA]</scope>
    <source>
        <strain evidence="2 4">AV1934</strain>
    </source>
</reference>
<dbReference type="SMART" id="SM00530">
    <property type="entry name" value="HTH_XRE"/>
    <property type="match status" value="1"/>
</dbReference>
<evidence type="ECO:0000313" key="3">
    <source>
        <dbReference type="EMBL" id="THG89111.1"/>
    </source>
</evidence>
<evidence type="ECO:0000313" key="2">
    <source>
        <dbReference type="EMBL" id="KGA96425.1"/>
    </source>
</evidence>
<accession>A0A094XCA6</accession>
<dbReference type="RefSeq" id="WP_003324145.1">
    <property type="nucleotide sequence ID" value="NZ_ALPT02000061.1"/>
</dbReference>
<gene>
    <name evidence="3" type="ORF">AJ85_19515</name>
    <name evidence="2" type="ORF">BALCAV_0216145</name>
</gene>
<dbReference type="InterPro" id="IPR019734">
    <property type="entry name" value="TPR_rpt"/>
</dbReference>
<dbReference type="EMBL" id="JALP01000262">
    <property type="protein sequence ID" value="THG89111.1"/>
    <property type="molecule type" value="Genomic_DNA"/>
</dbReference>
<feature type="domain" description="HTH cro/C1-type" evidence="1">
    <location>
        <begin position="13"/>
        <end position="66"/>
    </location>
</feature>
<dbReference type="InterPro" id="IPR041315">
    <property type="entry name" value="PlcR_TPR"/>
</dbReference>
<evidence type="ECO:0000313" key="4">
    <source>
        <dbReference type="Proteomes" id="UP000002754"/>
    </source>
</evidence>
<dbReference type="PANTHER" id="PTHR37038">
    <property type="entry name" value="TRANSCRIPTIONAL REGULATOR-RELATED"/>
    <property type="match status" value="1"/>
</dbReference>
<dbReference type="EMBL" id="ALPT02000061">
    <property type="protein sequence ID" value="KGA96425.1"/>
    <property type="molecule type" value="Genomic_DNA"/>
</dbReference>
<dbReference type="AlphaFoldDB" id="A0A094XCA6"/>
<organism evidence="2 4">
    <name type="scientific">Alkalihalobacillus alcalophilus ATCC 27647 = CGMCC 1.3604</name>
    <dbReference type="NCBI Taxonomy" id="1218173"/>
    <lineage>
        <taxon>Bacteria</taxon>
        <taxon>Bacillati</taxon>
        <taxon>Bacillota</taxon>
        <taxon>Bacilli</taxon>
        <taxon>Bacillales</taxon>
        <taxon>Bacillaceae</taxon>
        <taxon>Alkalihalobacillus</taxon>
    </lineage>
</organism>
<dbReference type="CDD" id="cd00093">
    <property type="entry name" value="HTH_XRE"/>
    <property type="match status" value="1"/>
</dbReference>
<name>A0A094XCA6_ALKAL</name>
<dbReference type="InterPro" id="IPR001387">
    <property type="entry name" value="Cro/C1-type_HTH"/>
</dbReference>
<keyword evidence="4" id="KW-1185">Reference proteome</keyword>
<reference evidence="3 5" key="2">
    <citation type="submission" date="2014-01" db="EMBL/GenBank/DDBJ databases">
        <title>Draft genome sequencing of Bacillus alcalophilus CGMCC 1.3604.</title>
        <authorList>
            <person name="Yang J."/>
            <person name="Diao L."/>
            <person name="Yang S."/>
        </authorList>
    </citation>
    <scope>NUCLEOTIDE SEQUENCE [LARGE SCALE GENOMIC DNA]</scope>
    <source>
        <strain evidence="3 5">CGMCC 1.3604</strain>
    </source>
</reference>
<dbReference type="Proteomes" id="UP000297014">
    <property type="component" value="Unassembled WGS sequence"/>
</dbReference>
<dbReference type="InterPro" id="IPR053163">
    <property type="entry name" value="HTH-type_regulator_Rgg"/>
</dbReference>
<dbReference type="SUPFAM" id="SSF47413">
    <property type="entry name" value="lambda repressor-like DNA-binding domains"/>
    <property type="match status" value="1"/>
</dbReference>
<sequence length="295" mass="33860">MISINIDTIGKNIKFYRSLKGLTQCELAEGICTQAQISNIEAGKFIPLSTTLHSISKRLGVDMNHFFQAGDNPQYDYIQDFIQEIRRNTVDRNYEEVYNLILAEEGKPLFDSADMKQFILWHKGVAIAYVFKDYTLALKLLFQALELTYNGKGSYSQEEIQILNSIAAVHELKGEVKLSIDYYERALQQTNHIPDLNPRIKVRLLYNYAIAEAVLKNFKHAIELADKGRKLCIQNGLLYLLGECTYHKGYCLLVEDQTDQGKELIEQAIVLFRLEKKDELVNIAEQKVKEVLTKV</sequence>
<dbReference type="InterPro" id="IPR010982">
    <property type="entry name" value="Lambda_DNA-bd_dom_sf"/>
</dbReference>
<dbReference type="STRING" id="1218173.BALCAV_0216145"/>
<dbReference type="GO" id="GO:0003677">
    <property type="term" value="F:DNA binding"/>
    <property type="evidence" value="ECO:0007669"/>
    <property type="project" value="InterPro"/>
</dbReference>
<evidence type="ECO:0000259" key="1">
    <source>
        <dbReference type="PROSITE" id="PS50943"/>
    </source>
</evidence>
<dbReference type="Gene3D" id="1.25.40.10">
    <property type="entry name" value="Tetratricopeptide repeat domain"/>
    <property type="match status" value="1"/>
</dbReference>
<comment type="caution">
    <text evidence="2">The sequence shown here is derived from an EMBL/GenBank/DDBJ whole genome shotgun (WGS) entry which is preliminary data.</text>
</comment>
<dbReference type="PROSITE" id="PS50943">
    <property type="entry name" value="HTH_CROC1"/>
    <property type="match status" value="1"/>
</dbReference>
<dbReference type="Pfam" id="PF18768">
    <property type="entry name" value="RNPP_C"/>
    <property type="match status" value="1"/>
</dbReference>
<dbReference type="SMART" id="SM00028">
    <property type="entry name" value="TPR"/>
    <property type="match status" value="3"/>
</dbReference>
<protein>
    <recommendedName>
        <fullName evidence="1">HTH cro/C1-type domain-containing protein</fullName>
    </recommendedName>
</protein>
<dbReference type="InterPro" id="IPR011990">
    <property type="entry name" value="TPR-like_helical_dom_sf"/>
</dbReference>